<dbReference type="AlphaFoldDB" id="Q0UDV9"/>
<dbReference type="InParanoid" id="Q0UDV9"/>
<evidence type="ECO:0000313" key="2">
    <source>
        <dbReference type="Proteomes" id="UP000001055"/>
    </source>
</evidence>
<evidence type="ECO:0000313" key="1">
    <source>
        <dbReference type="EMBL" id="EAT82390.1"/>
    </source>
</evidence>
<protein>
    <submittedName>
        <fullName evidence="1">Uncharacterized protein</fullName>
    </submittedName>
</protein>
<dbReference type="KEGG" id="pno:SNOG_10055"/>
<reference evidence="2" key="1">
    <citation type="journal article" date="2007" name="Plant Cell">
        <title>Dothideomycete-plant interactions illuminated by genome sequencing and EST analysis of the wheat pathogen Stagonospora nodorum.</title>
        <authorList>
            <person name="Hane J.K."/>
            <person name="Lowe R.G."/>
            <person name="Solomon P.S."/>
            <person name="Tan K.C."/>
            <person name="Schoch C.L."/>
            <person name="Spatafora J.W."/>
            <person name="Crous P.W."/>
            <person name="Kodira C."/>
            <person name="Birren B.W."/>
            <person name="Galagan J.E."/>
            <person name="Torriani S.F."/>
            <person name="McDonald B.A."/>
            <person name="Oliver R.P."/>
        </authorList>
    </citation>
    <scope>NUCLEOTIDE SEQUENCE [LARGE SCALE GENOMIC DNA]</scope>
    <source>
        <strain evidence="2">SN15 / ATCC MYA-4574 / FGSC 10173</strain>
    </source>
</reference>
<accession>Q0UDV9</accession>
<sequence length="63" mass="6822">MSGGDKYWEGRIMEDQGPVILAAKRARNGRSGKWSASPTLALGCASIDYVDPKELDSNVHDEA</sequence>
<dbReference type="EMBL" id="CH445340">
    <property type="protein sequence ID" value="EAT82390.1"/>
    <property type="molecule type" value="Genomic_DNA"/>
</dbReference>
<dbReference type="RefSeq" id="XP_001800338.1">
    <property type="nucleotide sequence ID" value="XM_001800286.1"/>
</dbReference>
<name>Q0UDV9_PHANO</name>
<gene>
    <name evidence="1" type="ORF">SNOG_10055</name>
</gene>
<organism evidence="1 2">
    <name type="scientific">Phaeosphaeria nodorum (strain SN15 / ATCC MYA-4574 / FGSC 10173)</name>
    <name type="common">Glume blotch fungus</name>
    <name type="synonym">Parastagonospora nodorum</name>
    <dbReference type="NCBI Taxonomy" id="321614"/>
    <lineage>
        <taxon>Eukaryota</taxon>
        <taxon>Fungi</taxon>
        <taxon>Dikarya</taxon>
        <taxon>Ascomycota</taxon>
        <taxon>Pezizomycotina</taxon>
        <taxon>Dothideomycetes</taxon>
        <taxon>Pleosporomycetidae</taxon>
        <taxon>Pleosporales</taxon>
        <taxon>Pleosporineae</taxon>
        <taxon>Phaeosphaeriaceae</taxon>
        <taxon>Parastagonospora</taxon>
    </lineage>
</organism>
<dbReference type="GeneID" id="5977244"/>
<proteinExistence type="predicted"/>
<dbReference type="Proteomes" id="UP000001055">
    <property type="component" value="Unassembled WGS sequence"/>
</dbReference>